<dbReference type="CDD" id="cd00880">
    <property type="entry name" value="Era_like"/>
    <property type="match status" value="1"/>
</dbReference>
<keyword evidence="1" id="KW-0547">Nucleotide-binding</keyword>
<evidence type="ECO:0000256" key="2">
    <source>
        <dbReference type="ARBA" id="ARBA00023134"/>
    </source>
</evidence>
<dbReference type="Gene3D" id="3.40.50.300">
    <property type="entry name" value="P-loop containing nucleotide triphosphate hydrolases"/>
    <property type="match status" value="1"/>
</dbReference>
<gene>
    <name evidence="6" type="ORF">APZ18_04185</name>
</gene>
<feature type="domain" description="Hydrogen maturase F tetramerization" evidence="5">
    <location>
        <begin position="278"/>
        <end position="394"/>
    </location>
</feature>
<dbReference type="EMBL" id="LLKB01000001">
    <property type="protein sequence ID" value="KQC86393.1"/>
    <property type="molecule type" value="Genomic_DNA"/>
</dbReference>
<dbReference type="GO" id="GO:0005525">
    <property type="term" value="F:GTP binding"/>
    <property type="evidence" value="ECO:0007669"/>
    <property type="project" value="UniProtKB-KW"/>
</dbReference>
<dbReference type="InterPro" id="IPR023873">
    <property type="entry name" value="FeFe-hyd_GTPase_HydF"/>
</dbReference>
<evidence type="ECO:0000313" key="7">
    <source>
        <dbReference type="Proteomes" id="UP000050833"/>
    </source>
</evidence>
<dbReference type="PANTHER" id="PTHR42714:SF6">
    <property type="entry name" value="TRANSLATION INITIATION FACTOR IF-2"/>
    <property type="match status" value="1"/>
</dbReference>
<protein>
    <submittedName>
        <fullName evidence="6">[FeFe] hydrogenase H-cluster maturation GTPase HydF</fullName>
    </submittedName>
</protein>
<evidence type="ECO:0000259" key="3">
    <source>
        <dbReference type="Pfam" id="PF01926"/>
    </source>
</evidence>
<dbReference type="InterPro" id="IPR006073">
    <property type="entry name" value="GTP-bd"/>
</dbReference>
<dbReference type="SUPFAM" id="SSF52540">
    <property type="entry name" value="P-loop containing nucleoside triphosphate hydrolases"/>
    <property type="match status" value="1"/>
</dbReference>
<name>A0AAW3JU21_9FIRM</name>
<dbReference type="GO" id="GO:0002098">
    <property type="term" value="P:tRNA wobble uridine modification"/>
    <property type="evidence" value="ECO:0007669"/>
    <property type="project" value="TreeGrafter"/>
</dbReference>
<accession>A0AAW3JU21</accession>
<dbReference type="NCBIfam" id="TIGR03918">
    <property type="entry name" value="GTP_HydF"/>
    <property type="match status" value="1"/>
</dbReference>
<dbReference type="AlphaFoldDB" id="A0AAW3JU21"/>
<organism evidence="6 7">
    <name type="scientific">Butyribacter intestini</name>
    <dbReference type="NCBI Taxonomy" id="1703332"/>
    <lineage>
        <taxon>Bacteria</taxon>
        <taxon>Bacillati</taxon>
        <taxon>Bacillota</taxon>
        <taxon>Clostridia</taxon>
        <taxon>Lachnospirales</taxon>
        <taxon>Lachnospiraceae</taxon>
        <taxon>Butyribacter</taxon>
    </lineage>
</organism>
<feature type="domain" description="Hydrogen maturase F dimerization" evidence="4">
    <location>
        <begin position="176"/>
        <end position="274"/>
    </location>
</feature>
<dbReference type="Gene3D" id="3.40.50.11410">
    <property type="match status" value="1"/>
</dbReference>
<keyword evidence="7" id="KW-1185">Reference proteome</keyword>
<dbReference type="Pfam" id="PF18133">
    <property type="entry name" value="HydF_tetramer"/>
    <property type="match status" value="1"/>
</dbReference>
<dbReference type="Pfam" id="PF01926">
    <property type="entry name" value="MMR_HSR1"/>
    <property type="match status" value="1"/>
</dbReference>
<evidence type="ECO:0000259" key="5">
    <source>
        <dbReference type="Pfam" id="PF18133"/>
    </source>
</evidence>
<comment type="caution">
    <text evidence="6">The sequence shown here is derived from an EMBL/GenBank/DDBJ whole genome shotgun (WGS) entry which is preliminary data.</text>
</comment>
<dbReference type="GO" id="GO:0005737">
    <property type="term" value="C:cytoplasm"/>
    <property type="evidence" value="ECO:0007669"/>
    <property type="project" value="TreeGrafter"/>
</dbReference>
<proteinExistence type="predicted"/>
<keyword evidence="2" id="KW-0342">GTP-binding</keyword>
<evidence type="ECO:0000259" key="4">
    <source>
        <dbReference type="Pfam" id="PF18128"/>
    </source>
</evidence>
<dbReference type="Proteomes" id="UP000050833">
    <property type="component" value="Unassembled WGS sequence"/>
</dbReference>
<evidence type="ECO:0000313" key="6">
    <source>
        <dbReference type="EMBL" id="KQC86393.1"/>
    </source>
</evidence>
<reference evidence="6 7" key="1">
    <citation type="submission" date="2015-10" db="EMBL/GenBank/DDBJ databases">
        <title>Butyribacter intestini gen. nov., sp. nov., a butyric acid-producing bacterium of the family Lachnospiraceae isolated from the human faeces.</title>
        <authorList>
            <person name="Zou Y."/>
            <person name="Xue W."/>
            <person name="Luo G."/>
            <person name="Lv M."/>
        </authorList>
    </citation>
    <scope>NUCLEOTIDE SEQUENCE [LARGE SCALE GENOMIC DNA]</scope>
    <source>
        <strain evidence="6 7">TF01-11</strain>
    </source>
</reference>
<dbReference type="RefSeq" id="WP_055941852.1">
    <property type="nucleotide sequence ID" value="NZ_JAQDDZ010000001.1"/>
</dbReference>
<dbReference type="NCBIfam" id="TIGR00231">
    <property type="entry name" value="small_GTP"/>
    <property type="match status" value="1"/>
</dbReference>
<dbReference type="Pfam" id="PF18128">
    <property type="entry name" value="HydF_dimer"/>
    <property type="match status" value="1"/>
</dbReference>
<dbReference type="Gene3D" id="3.40.50.11420">
    <property type="match status" value="1"/>
</dbReference>
<dbReference type="InterPro" id="IPR027417">
    <property type="entry name" value="P-loop_NTPase"/>
</dbReference>
<evidence type="ECO:0000256" key="1">
    <source>
        <dbReference type="ARBA" id="ARBA00022741"/>
    </source>
</evidence>
<dbReference type="InterPro" id="IPR040644">
    <property type="entry name" value="HydF_tetramer"/>
</dbReference>
<sequence length="403" mass="44476">MSQTAGLNAVPSGERVHIGFFGMRNAGKSSLVNAFTGQQLAIVSDKKGTTTDPVYKAMELLPMGPVMIVDTPGFDDEGELGELRVKKTKQVLNKVDVAILVVDAAKGLSDCDRQLVEMFLKKEVPYLIVYNKSDIVQDIPTNDNTVSVSALKGIGMRELKERVSTMLKTEDTKLKIVGDIIEPSDFVVLVVPIDSAAPKGRLILPQQQTIRDILEAGATSIVCRESELSETLAGISKKPSLVITDSQAFEKVSADTPEDIKLTSFSILMARYKGFLETAVEGVHAIDKLKDGDKILISEGCTHHRQCDDIGTVKIPRWLKKYTGKELIIETSSGRDFPENLKDYALIIHCGGCMLNEREVRYRMKCAVDSKVPFTNYGITIAYMQGILKRSLEIFPKLLKDFK</sequence>
<feature type="domain" description="G" evidence="3">
    <location>
        <begin position="18"/>
        <end position="132"/>
    </location>
</feature>
<dbReference type="InterPro" id="IPR005225">
    <property type="entry name" value="Small_GTP-bd"/>
</dbReference>
<dbReference type="GO" id="GO:0030488">
    <property type="term" value="P:tRNA methylation"/>
    <property type="evidence" value="ECO:0007669"/>
    <property type="project" value="TreeGrafter"/>
</dbReference>
<dbReference type="PANTHER" id="PTHR42714">
    <property type="entry name" value="TRNA MODIFICATION GTPASE GTPBP3"/>
    <property type="match status" value="1"/>
</dbReference>
<dbReference type="InterPro" id="IPR041606">
    <property type="entry name" value="HydF_dimer"/>
</dbReference>